<dbReference type="Gene3D" id="3.60.15.10">
    <property type="entry name" value="Ribonuclease Z/Hydroxyacylglutathione hydrolase-like"/>
    <property type="match status" value="1"/>
</dbReference>
<feature type="chain" id="PRO_5010332641" evidence="5">
    <location>
        <begin position="29"/>
        <end position="310"/>
    </location>
</feature>
<keyword evidence="8" id="KW-1185">Reference proteome</keyword>
<evidence type="ECO:0000256" key="4">
    <source>
        <dbReference type="ARBA" id="ARBA00022833"/>
    </source>
</evidence>
<dbReference type="InterPro" id="IPR006311">
    <property type="entry name" value="TAT_signal"/>
</dbReference>
<reference evidence="8" key="1">
    <citation type="submission" date="2016-10" db="EMBL/GenBank/DDBJ databases">
        <authorList>
            <person name="Varghese N."/>
            <person name="Submissions S."/>
        </authorList>
    </citation>
    <scope>NUCLEOTIDE SEQUENCE [LARGE SCALE GENOMIC DNA]</scope>
    <source>
        <strain evidence="8">DSM 27839</strain>
    </source>
</reference>
<dbReference type="SUPFAM" id="SSF56281">
    <property type="entry name" value="Metallo-hydrolase/oxidoreductase"/>
    <property type="match status" value="1"/>
</dbReference>
<gene>
    <name evidence="7" type="ORF">SAMN05444358_10362</name>
</gene>
<dbReference type="CDD" id="cd07720">
    <property type="entry name" value="OPHC2-like_MBL-fold"/>
    <property type="match status" value="1"/>
</dbReference>
<dbReference type="PANTHER" id="PTHR42978">
    <property type="entry name" value="QUORUM-QUENCHING LACTONASE YTNP-RELATED-RELATED"/>
    <property type="match status" value="1"/>
</dbReference>
<dbReference type="PROSITE" id="PS51318">
    <property type="entry name" value="TAT"/>
    <property type="match status" value="1"/>
</dbReference>
<name>A0A1H2Z3H4_9RHOB</name>
<feature type="domain" description="Metallo-beta-lactamase" evidence="6">
    <location>
        <begin position="93"/>
        <end position="283"/>
    </location>
</feature>
<keyword evidence="4" id="KW-0862">Zinc</keyword>
<feature type="signal peptide" evidence="5">
    <location>
        <begin position="1"/>
        <end position="28"/>
    </location>
</feature>
<dbReference type="InterPro" id="IPR036866">
    <property type="entry name" value="RibonucZ/Hydroxyglut_hydro"/>
</dbReference>
<dbReference type="Proteomes" id="UP000183400">
    <property type="component" value="Unassembled WGS sequence"/>
</dbReference>
<dbReference type="AlphaFoldDB" id="A0A1H2Z3H4"/>
<dbReference type="PANTHER" id="PTHR42978:SF6">
    <property type="entry name" value="QUORUM-QUENCHING LACTONASE YTNP-RELATED"/>
    <property type="match status" value="1"/>
</dbReference>
<dbReference type="GO" id="GO:0016787">
    <property type="term" value="F:hydrolase activity"/>
    <property type="evidence" value="ECO:0007669"/>
    <property type="project" value="UniProtKB-KW"/>
</dbReference>
<dbReference type="SMART" id="SM00849">
    <property type="entry name" value="Lactamase_B"/>
    <property type="match status" value="1"/>
</dbReference>
<dbReference type="OrthoDB" id="9773738at2"/>
<dbReference type="Pfam" id="PF00753">
    <property type="entry name" value="Lactamase_B"/>
    <property type="match status" value="1"/>
</dbReference>
<evidence type="ECO:0000256" key="2">
    <source>
        <dbReference type="ARBA" id="ARBA00022723"/>
    </source>
</evidence>
<evidence type="ECO:0000256" key="1">
    <source>
        <dbReference type="ARBA" id="ARBA00007749"/>
    </source>
</evidence>
<keyword evidence="3" id="KW-0378">Hydrolase</keyword>
<dbReference type="InterPro" id="IPR051013">
    <property type="entry name" value="MBL_superfamily_lactonases"/>
</dbReference>
<dbReference type="RefSeq" id="WP_074736873.1">
    <property type="nucleotide sequence ID" value="NZ_FNNP01000003.1"/>
</dbReference>
<keyword evidence="5" id="KW-0732">Signal</keyword>
<evidence type="ECO:0000256" key="3">
    <source>
        <dbReference type="ARBA" id="ARBA00022801"/>
    </source>
</evidence>
<dbReference type="InterPro" id="IPR001279">
    <property type="entry name" value="Metallo-B-lactamas"/>
</dbReference>
<protein>
    <submittedName>
        <fullName evidence="7">Glyoxylase, beta-lactamase superfamily II</fullName>
    </submittedName>
</protein>
<comment type="similarity">
    <text evidence="1">Belongs to the metallo-beta-lactamase superfamily.</text>
</comment>
<dbReference type="STRING" id="985054.SAMN05444358_10362"/>
<organism evidence="7 8">
    <name type="scientific">Ruegeria halocynthiae</name>
    <dbReference type="NCBI Taxonomy" id="985054"/>
    <lineage>
        <taxon>Bacteria</taxon>
        <taxon>Pseudomonadati</taxon>
        <taxon>Pseudomonadota</taxon>
        <taxon>Alphaproteobacteria</taxon>
        <taxon>Rhodobacterales</taxon>
        <taxon>Roseobacteraceae</taxon>
        <taxon>Ruegeria</taxon>
    </lineage>
</organism>
<keyword evidence="2" id="KW-0479">Metal-binding</keyword>
<evidence type="ECO:0000313" key="8">
    <source>
        <dbReference type="Proteomes" id="UP000183400"/>
    </source>
</evidence>
<evidence type="ECO:0000256" key="5">
    <source>
        <dbReference type="SAM" id="SignalP"/>
    </source>
</evidence>
<sequence>MTIKLTRRAALSAAAALPFASAAAPVFAASEPTKANSTIAKSFQLGDFTVTTLLDGSVPRDDPKSLFAADVAEDQFAAVSAENFVPTDIAQFFFTPTLVHTGSELVLFDTGLGQGGIQAALADAGVTPDQIDVVVITHMHPDHIGGMTTNDAPTFANARFVTAAPEYDFWSALDAGNRVGDMVAAKVTPQAEKMTFIEDGGEVASGITAVAAHGHTPGHTAYHLESNGQRLVLTADLANHYVWSFARPEWPFSFDMDAAAATASRRNVLGMLAADKVPMIGYHMPFPAAGYVETRGDGFRFVPVSYQMMG</sequence>
<dbReference type="EMBL" id="FNNP01000003">
    <property type="protein sequence ID" value="SDX11339.1"/>
    <property type="molecule type" value="Genomic_DNA"/>
</dbReference>
<accession>A0A1H2Z3H4</accession>
<evidence type="ECO:0000259" key="6">
    <source>
        <dbReference type="SMART" id="SM00849"/>
    </source>
</evidence>
<proteinExistence type="inferred from homology"/>
<evidence type="ECO:0000313" key="7">
    <source>
        <dbReference type="EMBL" id="SDX11339.1"/>
    </source>
</evidence>
<dbReference type="GO" id="GO:0046872">
    <property type="term" value="F:metal ion binding"/>
    <property type="evidence" value="ECO:0007669"/>
    <property type="project" value="UniProtKB-KW"/>
</dbReference>